<dbReference type="PANTHER" id="PTHR30474">
    <property type="entry name" value="CELL CYCLE PROTEIN"/>
    <property type="match status" value="1"/>
</dbReference>
<dbReference type="RefSeq" id="WP_053428595.1">
    <property type="nucleotide sequence ID" value="NZ_JAUKEH010000002.1"/>
</dbReference>
<protein>
    <recommendedName>
        <fullName evidence="9">FtsW/RodA/SpoVE family cell cycle protein</fullName>
    </recommendedName>
</protein>
<dbReference type="GO" id="GO:0005886">
    <property type="term" value="C:plasma membrane"/>
    <property type="evidence" value="ECO:0007669"/>
    <property type="project" value="TreeGrafter"/>
</dbReference>
<dbReference type="PANTHER" id="PTHR30474:SF1">
    <property type="entry name" value="PEPTIDOGLYCAN GLYCOSYLTRANSFERASE MRDB"/>
    <property type="match status" value="1"/>
</dbReference>
<evidence type="ECO:0000256" key="1">
    <source>
        <dbReference type="ARBA" id="ARBA00004141"/>
    </source>
</evidence>
<evidence type="ECO:0000313" key="7">
    <source>
        <dbReference type="EMBL" id="KON84996.1"/>
    </source>
</evidence>
<keyword evidence="8" id="KW-1185">Reference proteome</keyword>
<dbReference type="GO" id="GO:0008360">
    <property type="term" value="P:regulation of cell shape"/>
    <property type="evidence" value="ECO:0007669"/>
    <property type="project" value="UniProtKB-KW"/>
</dbReference>
<feature type="transmembrane region" description="Helical" evidence="6">
    <location>
        <begin position="80"/>
        <end position="100"/>
    </location>
</feature>
<evidence type="ECO:0008006" key="9">
    <source>
        <dbReference type="Google" id="ProtNLM"/>
    </source>
</evidence>
<gene>
    <name evidence="7" type="ORF">AF331_13445</name>
</gene>
<evidence type="ECO:0000256" key="2">
    <source>
        <dbReference type="ARBA" id="ARBA00022692"/>
    </source>
</evidence>
<accession>A0A0M0G6G1</accession>
<reference evidence="8" key="1">
    <citation type="submission" date="2015-07" db="EMBL/GenBank/DDBJ databases">
        <title>Fjat-14235 jcm11544.</title>
        <authorList>
            <person name="Liu B."/>
            <person name="Wang J."/>
            <person name="Zhu Y."/>
            <person name="Liu G."/>
            <person name="Chen Q."/>
            <person name="Chen Z."/>
            <person name="Lan J."/>
            <person name="Che J."/>
            <person name="Ge C."/>
            <person name="Shi H."/>
            <person name="Pan Z."/>
            <person name="Liu X."/>
        </authorList>
    </citation>
    <scope>NUCLEOTIDE SEQUENCE [LARGE SCALE GENOMIC DNA]</scope>
    <source>
        <strain evidence="8">JCM 11544</strain>
    </source>
</reference>
<evidence type="ECO:0000256" key="4">
    <source>
        <dbReference type="ARBA" id="ARBA00022989"/>
    </source>
</evidence>
<dbReference type="NCBIfam" id="NF038403">
    <property type="entry name" value="perm_prefix_1"/>
    <property type="match status" value="1"/>
</dbReference>
<dbReference type="InterPro" id="IPR047928">
    <property type="entry name" value="Perm_prefix_1"/>
</dbReference>
<proteinExistence type="predicted"/>
<dbReference type="GO" id="GO:0051301">
    <property type="term" value="P:cell division"/>
    <property type="evidence" value="ECO:0007669"/>
    <property type="project" value="InterPro"/>
</dbReference>
<dbReference type="Proteomes" id="UP000037405">
    <property type="component" value="Unassembled WGS sequence"/>
</dbReference>
<comment type="caution">
    <text evidence="7">The sequence shown here is derived from an EMBL/GenBank/DDBJ whole genome shotgun (WGS) entry which is preliminary data.</text>
</comment>
<keyword evidence="4 6" id="KW-1133">Transmembrane helix</keyword>
<feature type="transmembrane region" description="Helical" evidence="6">
    <location>
        <begin position="141"/>
        <end position="161"/>
    </location>
</feature>
<dbReference type="OrthoDB" id="2192428at2"/>
<comment type="subcellular location">
    <subcellularLocation>
        <location evidence="1">Membrane</location>
        <topology evidence="1">Multi-pass membrane protein</topology>
    </subcellularLocation>
</comment>
<dbReference type="GO" id="GO:0015648">
    <property type="term" value="F:lipid-linked peptidoglycan transporter activity"/>
    <property type="evidence" value="ECO:0007669"/>
    <property type="project" value="TreeGrafter"/>
</dbReference>
<name>A0A0M0G6G1_9BACI</name>
<keyword evidence="2 6" id="KW-0812">Transmembrane</keyword>
<dbReference type="EMBL" id="LGUE01000004">
    <property type="protein sequence ID" value="KON84996.1"/>
    <property type="molecule type" value="Genomic_DNA"/>
</dbReference>
<dbReference type="GO" id="GO:0032153">
    <property type="term" value="C:cell division site"/>
    <property type="evidence" value="ECO:0007669"/>
    <property type="project" value="TreeGrafter"/>
</dbReference>
<evidence type="ECO:0000256" key="3">
    <source>
        <dbReference type="ARBA" id="ARBA00022960"/>
    </source>
</evidence>
<keyword evidence="3" id="KW-0133">Cell shape</keyword>
<dbReference type="InterPro" id="IPR001182">
    <property type="entry name" value="FtsW/RodA"/>
</dbReference>
<feature type="transmembrane region" description="Helical" evidence="6">
    <location>
        <begin position="379"/>
        <end position="401"/>
    </location>
</feature>
<sequence>MGMNEPFKDYISAVCSRIRNKDVHEEVALELEDHLHTLKEHAMKEGRSEKDAVDYAISQMGDPTTVGKQLHQTHRPTFDVAILIPVAVISVFGLISMYFIQFQSNITGIGDIFQSSLIFYLAGLILMIACFFYDYRKLSRYSGIIYGGTVALLLLTQWVGVRVDGISYLDIGFATLHISGIAPFLLVVAFAGMFYEWNWHAPKRAMVGISLLAFPILLLASDGFAVYALGLAVALTLMMATRAKLHQILLFGISAIALPALFKPDFFSPVSAGDGAGIRALFQRAGWFGTDSAVNLSNEMHTDYILAYMVHSFGWVSAIVTLMFTIVFTIRLIQTAKTTAHSFGKVLTIGFAAAFGTQFVTAIVTNIGLLPPSGITMPFMSFGGTHVLIDMMAAGLVLSIYRRRRLAPIQSDGTLKSS</sequence>
<evidence type="ECO:0000256" key="5">
    <source>
        <dbReference type="ARBA" id="ARBA00023136"/>
    </source>
</evidence>
<feature type="transmembrane region" description="Helical" evidence="6">
    <location>
        <begin position="305"/>
        <end position="334"/>
    </location>
</feature>
<feature type="transmembrane region" description="Helical" evidence="6">
    <location>
        <begin position="207"/>
        <end position="233"/>
    </location>
</feature>
<dbReference type="AlphaFoldDB" id="A0A0M0G6G1"/>
<feature type="transmembrane region" description="Helical" evidence="6">
    <location>
        <begin position="173"/>
        <end position="195"/>
    </location>
</feature>
<evidence type="ECO:0000256" key="6">
    <source>
        <dbReference type="SAM" id="Phobius"/>
    </source>
</evidence>
<feature type="transmembrane region" description="Helical" evidence="6">
    <location>
        <begin position="112"/>
        <end position="135"/>
    </location>
</feature>
<dbReference type="Pfam" id="PF01098">
    <property type="entry name" value="FTSW_RODA_SPOVE"/>
    <property type="match status" value="1"/>
</dbReference>
<dbReference type="PATRIC" id="fig|189381.12.peg.2747"/>
<organism evidence="7 8">
    <name type="scientific">Rossellomorea marisflavi</name>
    <dbReference type="NCBI Taxonomy" id="189381"/>
    <lineage>
        <taxon>Bacteria</taxon>
        <taxon>Bacillati</taxon>
        <taxon>Bacillota</taxon>
        <taxon>Bacilli</taxon>
        <taxon>Bacillales</taxon>
        <taxon>Bacillaceae</taxon>
        <taxon>Rossellomorea</taxon>
    </lineage>
</organism>
<feature type="transmembrane region" description="Helical" evidence="6">
    <location>
        <begin position="346"/>
        <end position="367"/>
    </location>
</feature>
<evidence type="ECO:0000313" key="8">
    <source>
        <dbReference type="Proteomes" id="UP000037405"/>
    </source>
</evidence>
<keyword evidence="5 6" id="KW-0472">Membrane</keyword>